<dbReference type="InterPro" id="IPR036590">
    <property type="entry name" value="SRAP-like"/>
</dbReference>
<feature type="region of interest" description="Disordered" evidence="8">
    <location>
        <begin position="245"/>
        <end position="335"/>
    </location>
</feature>
<dbReference type="HOGENOM" id="CLU_035990_0_1_1"/>
<dbReference type="AlphaFoldDB" id="C5DGE6"/>
<evidence type="ECO:0000256" key="4">
    <source>
        <dbReference type="ARBA" id="ARBA00022801"/>
    </source>
</evidence>
<dbReference type="Gene3D" id="3.90.1680.10">
    <property type="entry name" value="SOS response associated peptidase-like"/>
    <property type="match status" value="1"/>
</dbReference>
<keyword evidence="3" id="KW-0227">DNA damage</keyword>
<protein>
    <submittedName>
        <fullName evidence="9">KLTH0D04686p</fullName>
    </submittedName>
</protein>
<sequence>MCGRYALGYSGIDVGRRLTELDITYESPEDGPVNFESSYNIAPTQRAPVLTNHEHLRSMQWGLVPHWTKDVAKSQPYKTFNARKENIATSKMWATPCNYKRCVVPVSGYYEWQTKGKTKIPYYITRKDRELMFLAGMYDHVEAQDFYSYTIITGPAPPELEWLHFRMPVVLERGSKEWNMWLDESKTSWKESELEQTLKAYCDKSVLEWWQVSSEVGKVANNGKCLVSPAKGAVRDFFKKEDKTKKSLVKGEQSSRSDFESSWKHEEKDDKKPSLHERDENSQKHSKEEPRKLEEASDVKQEPEVSLKSDLNQKTTSKRGIENMLRGSINKRQKR</sequence>
<dbReference type="GO" id="GO:0003697">
    <property type="term" value="F:single-stranded DNA binding"/>
    <property type="evidence" value="ECO:0007669"/>
    <property type="project" value="InterPro"/>
</dbReference>
<evidence type="ECO:0000256" key="2">
    <source>
        <dbReference type="ARBA" id="ARBA00022670"/>
    </source>
</evidence>
<dbReference type="InParanoid" id="C5DGE6"/>
<dbReference type="GeneID" id="8295152"/>
<keyword evidence="6" id="KW-0238">DNA-binding</keyword>
<dbReference type="InterPro" id="IPR003738">
    <property type="entry name" value="SRAP"/>
</dbReference>
<dbReference type="OMA" id="KIMSWLH"/>
<evidence type="ECO:0000256" key="6">
    <source>
        <dbReference type="ARBA" id="ARBA00023125"/>
    </source>
</evidence>
<keyword evidence="7" id="KW-0456">Lyase</keyword>
<evidence type="ECO:0000313" key="10">
    <source>
        <dbReference type="Proteomes" id="UP000002036"/>
    </source>
</evidence>
<dbReference type="Pfam" id="PF02586">
    <property type="entry name" value="SRAP"/>
    <property type="match status" value="1"/>
</dbReference>
<feature type="compositionally biased region" description="Basic and acidic residues" evidence="8">
    <location>
        <begin position="253"/>
        <end position="307"/>
    </location>
</feature>
<keyword evidence="10" id="KW-1185">Reference proteome</keyword>
<dbReference type="FunCoup" id="C5DGE6">
    <property type="interactions" value="656"/>
</dbReference>
<keyword evidence="4" id="KW-0378">Hydrolase</keyword>
<dbReference type="Proteomes" id="UP000002036">
    <property type="component" value="Chromosome D"/>
</dbReference>
<dbReference type="EMBL" id="CU928168">
    <property type="protein sequence ID" value="CAR22488.1"/>
    <property type="molecule type" value="Genomic_DNA"/>
</dbReference>
<dbReference type="KEGG" id="lth:KLTH0D04686g"/>
<name>C5DGE6_LACTC</name>
<proteinExistence type="inferred from homology"/>
<reference evidence="9 10" key="1">
    <citation type="journal article" date="2009" name="Genome Res.">
        <title>Comparative genomics of protoploid Saccharomycetaceae.</title>
        <authorList>
            <consortium name="The Genolevures Consortium"/>
            <person name="Souciet J.-L."/>
            <person name="Dujon B."/>
            <person name="Gaillardin C."/>
            <person name="Johnston M."/>
            <person name="Baret P.V."/>
            <person name="Cliften P."/>
            <person name="Sherman D.J."/>
            <person name="Weissenbach J."/>
            <person name="Westhof E."/>
            <person name="Wincker P."/>
            <person name="Jubin C."/>
            <person name="Poulain J."/>
            <person name="Barbe V."/>
            <person name="Segurens B."/>
            <person name="Artiguenave F."/>
            <person name="Anthouard V."/>
            <person name="Vacherie B."/>
            <person name="Val M.-E."/>
            <person name="Fulton R.S."/>
            <person name="Minx P."/>
            <person name="Wilson R."/>
            <person name="Durrens P."/>
            <person name="Jean G."/>
            <person name="Marck C."/>
            <person name="Martin T."/>
            <person name="Nikolski M."/>
            <person name="Rolland T."/>
            <person name="Seret M.-L."/>
            <person name="Casaregola S."/>
            <person name="Despons L."/>
            <person name="Fairhead C."/>
            <person name="Fischer G."/>
            <person name="Lafontaine I."/>
            <person name="Leh V."/>
            <person name="Lemaire M."/>
            <person name="de Montigny J."/>
            <person name="Neuveglise C."/>
            <person name="Thierry A."/>
            <person name="Blanc-Lenfle I."/>
            <person name="Bleykasten C."/>
            <person name="Diffels J."/>
            <person name="Fritsch E."/>
            <person name="Frangeul L."/>
            <person name="Goeffon A."/>
            <person name="Jauniaux N."/>
            <person name="Kachouri-Lafond R."/>
            <person name="Payen C."/>
            <person name="Potier S."/>
            <person name="Pribylova L."/>
            <person name="Ozanne C."/>
            <person name="Richard G.-F."/>
            <person name="Sacerdot C."/>
            <person name="Straub M.-L."/>
            <person name="Talla E."/>
        </authorList>
    </citation>
    <scope>NUCLEOTIDE SEQUENCE [LARGE SCALE GENOMIC DNA]</scope>
    <source>
        <strain evidence="10">ATCC 56472 / CBS 6340 / NRRL Y-8284</strain>
    </source>
</reference>
<evidence type="ECO:0000313" key="9">
    <source>
        <dbReference type="EMBL" id="CAR22488.1"/>
    </source>
</evidence>
<comment type="similarity">
    <text evidence="1">Belongs to the SOS response-associated peptidase family.</text>
</comment>
<organism evidence="9 10">
    <name type="scientific">Lachancea thermotolerans (strain ATCC 56472 / CBS 6340 / NRRL Y-8284)</name>
    <name type="common">Yeast</name>
    <name type="synonym">Kluyveromyces thermotolerans</name>
    <dbReference type="NCBI Taxonomy" id="559295"/>
    <lineage>
        <taxon>Eukaryota</taxon>
        <taxon>Fungi</taxon>
        <taxon>Dikarya</taxon>
        <taxon>Ascomycota</taxon>
        <taxon>Saccharomycotina</taxon>
        <taxon>Saccharomycetes</taxon>
        <taxon>Saccharomycetales</taxon>
        <taxon>Saccharomycetaceae</taxon>
        <taxon>Lachancea</taxon>
    </lineage>
</organism>
<accession>C5DGE6</accession>
<dbReference type="PANTHER" id="PTHR13604:SF0">
    <property type="entry name" value="ABASIC SITE PROCESSING PROTEIN HMCES"/>
    <property type="match status" value="1"/>
</dbReference>
<dbReference type="SUPFAM" id="SSF143081">
    <property type="entry name" value="BB1717-like"/>
    <property type="match status" value="1"/>
</dbReference>
<evidence type="ECO:0000256" key="3">
    <source>
        <dbReference type="ARBA" id="ARBA00022763"/>
    </source>
</evidence>
<evidence type="ECO:0000256" key="1">
    <source>
        <dbReference type="ARBA" id="ARBA00008136"/>
    </source>
</evidence>
<dbReference type="GO" id="GO:0106300">
    <property type="term" value="P:protein-DNA covalent cross-linking repair"/>
    <property type="evidence" value="ECO:0007669"/>
    <property type="project" value="InterPro"/>
</dbReference>
<keyword evidence="5" id="KW-0190">Covalent protein-DNA linkage</keyword>
<dbReference type="eggNOG" id="KOG2618">
    <property type="taxonomic scope" value="Eukaryota"/>
</dbReference>
<gene>
    <name evidence="9" type="ordered locus">KLTH0D04686g</name>
</gene>
<evidence type="ECO:0000256" key="5">
    <source>
        <dbReference type="ARBA" id="ARBA00023124"/>
    </source>
</evidence>
<evidence type="ECO:0000256" key="8">
    <source>
        <dbReference type="SAM" id="MobiDB-lite"/>
    </source>
</evidence>
<dbReference type="GO" id="GO:0008233">
    <property type="term" value="F:peptidase activity"/>
    <property type="evidence" value="ECO:0007669"/>
    <property type="project" value="UniProtKB-KW"/>
</dbReference>
<dbReference type="GO" id="GO:0006508">
    <property type="term" value="P:proteolysis"/>
    <property type="evidence" value="ECO:0007669"/>
    <property type="project" value="UniProtKB-KW"/>
</dbReference>
<keyword evidence="2" id="KW-0645">Protease</keyword>
<evidence type="ECO:0000256" key="7">
    <source>
        <dbReference type="ARBA" id="ARBA00023239"/>
    </source>
</evidence>
<dbReference type="PANTHER" id="PTHR13604">
    <property type="entry name" value="DC12-RELATED"/>
    <property type="match status" value="1"/>
</dbReference>
<dbReference type="OrthoDB" id="2111841at2759"/>
<dbReference type="RefSeq" id="XP_002552926.1">
    <property type="nucleotide sequence ID" value="XM_002552880.1"/>
</dbReference>
<dbReference type="GO" id="GO:0016829">
    <property type="term" value="F:lyase activity"/>
    <property type="evidence" value="ECO:0007669"/>
    <property type="project" value="UniProtKB-KW"/>
</dbReference>